<evidence type="ECO:0000256" key="1">
    <source>
        <dbReference type="ARBA" id="ARBA00022737"/>
    </source>
</evidence>
<dbReference type="GO" id="GO:0005509">
    <property type="term" value="F:calcium ion binding"/>
    <property type="evidence" value="ECO:0007669"/>
    <property type="project" value="InterPro"/>
</dbReference>
<feature type="region of interest" description="Disordered" evidence="3">
    <location>
        <begin position="286"/>
        <end position="329"/>
    </location>
</feature>
<keyword evidence="1" id="KW-0677">Repeat</keyword>
<feature type="domain" description="EF-hand" evidence="4">
    <location>
        <begin position="602"/>
        <end position="637"/>
    </location>
</feature>
<dbReference type="SMART" id="SM00054">
    <property type="entry name" value="EFh"/>
    <property type="match status" value="5"/>
</dbReference>
<feature type="domain" description="EF-hand" evidence="4">
    <location>
        <begin position="70"/>
        <end position="105"/>
    </location>
</feature>
<dbReference type="PROSITE" id="PS50222">
    <property type="entry name" value="EF_HAND_2"/>
    <property type="match status" value="4"/>
</dbReference>
<feature type="compositionally biased region" description="Polar residues" evidence="3">
    <location>
        <begin position="219"/>
        <end position="255"/>
    </location>
</feature>
<dbReference type="PANTHER" id="PTHR23050">
    <property type="entry name" value="CALCIUM BINDING PROTEIN"/>
    <property type="match status" value="1"/>
</dbReference>
<dbReference type="InterPro" id="IPR050145">
    <property type="entry name" value="Centrin_CML-like"/>
</dbReference>
<feature type="region of interest" description="Disordered" evidence="3">
    <location>
        <begin position="344"/>
        <end position="376"/>
    </location>
</feature>
<organism evidence="5 6">
    <name type="scientific">Stentor coeruleus</name>
    <dbReference type="NCBI Taxonomy" id="5963"/>
    <lineage>
        <taxon>Eukaryota</taxon>
        <taxon>Sar</taxon>
        <taxon>Alveolata</taxon>
        <taxon>Ciliophora</taxon>
        <taxon>Postciliodesmatophora</taxon>
        <taxon>Heterotrichea</taxon>
        <taxon>Heterotrichida</taxon>
        <taxon>Stentoridae</taxon>
        <taxon>Stentor</taxon>
    </lineage>
</organism>
<evidence type="ECO:0000313" key="6">
    <source>
        <dbReference type="Proteomes" id="UP000187209"/>
    </source>
</evidence>
<evidence type="ECO:0000256" key="3">
    <source>
        <dbReference type="SAM" id="MobiDB-lite"/>
    </source>
</evidence>
<evidence type="ECO:0000259" key="4">
    <source>
        <dbReference type="PROSITE" id="PS50222"/>
    </source>
</evidence>
<feature type="domain" description="EF-hand" evidence="4">
    <location>
        <begin position="185"/>
        <end position="220"/>
    </location>
</feature>
<dbReference type="Proteomes" id="UP000187209">
    <property type="component" value="Unassembled WGS sequence"/>
</dbReference>
<dbReference type="InterPro" id="IPR002048">
    <property type="entry name" value="EF_hand_dom"/>
</dbReference>
<feature type="compositionally biased region" description="Polar residues" evidence="3">
    <location>
        <begin position="287"/>
        <end position="300"/>
    </location>
</feature>
<feature type="domain" description="EF-hand" evidence="4">
    <location>
        <begin position="638"/>
        <end position="673"/>
    </location>
</feature>
<comment type="caution">
    <text evidence="5">The sequence shown here is derived from an EMBL/GenBank/DDBJ whole genome shotgun (WGS) entry which is preliminary data.</text>
</comment>
<gene>
    <name evidence="5" type="ORF">SteCoe_8134</name>
</gene>
<dbReference type="Pfam" id="PF13833">
    <property type="entry name" value="EF-hand_8"/>
    <property type="match status" value="1"/>
</dbReference>
<dbReference type="AlphaFoldDB" id="A0A1R2CKY6"/>
<proteinExistence type="predicted"/>
<dbReference type="InterPro" id="IPR011992">
    <property type="entry name" value="EF-hand-dom_pair"/>
</dbReference>
<evidence type="ECO:0000256" key="2">
    <source>
        <dbReference type="ARBA" id="ARBA00022837"/>
    </source>
</evidence>
<feature type="region of interest" description="Disordered" evidence="3">
    <location>
        <begin position="219"/>
        <end position="266"/>
    </location>
</feature>
<accession>A0A1R2CKY6</accession>
<dbReference type="InterPro" id="IPR018247">
    <property type="entry name" value="EF_Hand_1_Ca_BS"/>
</dbReference>
<protein>
    <recommendedName>
        <fullName evidence="4">EF-hand domain-containing protein</fullName>
    </recommendedName>
</protein>
<reference evidence="5 6" key="1">
    <citation type="submission" date="2016-11" db="EMBL/GenBank/DDBJ databases">
        <title>The macronuclear genome of Stentor coeruleus: a giant cell with tiny introns.</title>
        <authorList>
            <person name="Slabodnick M."/>
            <person name="Ruby J.G."/>
            <person name="Reiff S.B."/>
            <person name="Swart E.C."/>
            <person name="Gosai S."/>
            <person name="Prabakaran S."/>
            <person name="Witkowska E."/>
            <person name="Larue G.E."/>
            <person name="Fisher S."/>
            <person name="Freeman R.M."/>
            <person name="Gunawardena J."/>
            <person name="Chu W."/>
            <person name="Stover N.A."/>
            <person name="Gregory B.D."/>
            <person name="Nowacki M."/>
            <person name="Derisi J."/>
            <person name="Roy S.W."/>
            <person name="Marshall W.F."/>
            <person name="Sood P."/>
        </authorList>
    </citation>
    <scope>NUCLEOTIDE SEQUENCE [LARGE SCALE GENOMIC DNA]</scope>
    <source>
        <strain evidence="5">WM001</strain>
    </source>
</reference>
<name>A0A1R2CKY6_9CILI</name>
<dbReference type="OrthoDB" id="311026at2759"/>
<evidence type="ECO:0000313" key="5">
    <source>
        <dbReference type="EMBL" id="OMJ89682.1"/>
    </source>
</evidence>
<keyword evidence="2" id="KW-0106">Calcium</keyword>
<dbReference type="SUPFAM" id="SSF47473">
    <property type="entry name" value="EF-hand"/>
    <property type="match status" value="2"/>
</dbReference>
<feature type="region of interest" description="Disordered" evidence="3">
    <location>
        <begin position="408"/>
        <end position="447"/>
    </location>
</feature>
<dbReference type="PROSITE" id="PS00018">
    <property type="entry name" value="EF_HAND_1"/>
    <property type="match status" value="3"/>
</dbReference>
<dbReference type="Gene3D" id="1.10.238.10">
    <property type="entry name" value="EF-hand"/>
    <property type="match status" value="4"/>
</dbReference>
<sequence length="675" mass="77893">MLSPDTESRLADIFLRTAQQEKEVEECRYSLSKNLDFDPYSTFKILDRLGLGSLSSLEIQEILNRHHFFCSDDEAYLIIRQFDSNLDGRLSPLEFHQIVLPSTNPGLRDLALARRGVFSQEVEYLFVALLQAEVLYHRNLESIRREIILKSDLNLLEAFRTIDTKNASNIDRNALTSFLKKFRNVYDDDIDAILRRVDNDGDGLISYLEFVDCVMPSRSTSGVKNGRQGSPGQTSYKRNSSPLRNSQFTFKNSSPPKERQSFQAPLRSYVDRSITYKSREDCDRTYDSLQRGGTANSPNKSSPLRRASPLRRSSPLKNSSIRPDYQRPSAISSISLNEYSRQSIPQTTIENPRQSSPLRAPLNRTHSSPLKDSSFRASSPLRYSTLNAYQRSPDKSYYETADFNKSTEYRNIQRKSSPLRRSSPNNSVSFPTLNSSQYQNQNSRPNPIELNEVVSGFKEEIKISREIESCKNNLSLKHDFNLVDAFRMFDQHDLGMIGISDMENTLSYFSFRASRDELYLLVKHYSRLQDNRLRFSDFCDIFTPKQEEYSKLIRNRPAFNIPGIDRKKLFARDTLNVFLNTFRLVLDAEIIAERIRQRMSNLPGFSLYQAFIALDKDKNGFITMNEFQSVLQSQGIIVYGKDLQGLMEKYDKNKDGRVSYSEFVDEVTPKSPQRY</sequence>
<feature type="compositionally biased region" description="Low complexity" evidence="3">
    <location>
        <begin position="301"/>
        <end position="316"/>
    </location>
</feature>
<feature type="compositionally biased region" description="Low complexity" evidence="3">
    <location>
        <begin position="419"/>
        <end position="429"/>
    </location>
</feature>
<dbReference type="EMBL" id="MPUH01000120">
    <property type="protein sequence ID" value="OMJ89682.1"/>
    <property type="molecule type" value="Genomic_DNA"/>
</dbReference>
<feature type="compositionally biased region" description="Polar residues" evidence="3">
    <location>
        <begin position="430"/>
        <end position="445"/>
    </location>
</feature>
<dbReference type="CDD" id="cd00051">
    <property type="entry name" value="EFh"/>
    <property type="match status" value="2"/>
</dbReference>
<feature type="compositionally biased region" description="Polar residues" evidence="3">
    <location>
        <begin position="344"/>
        <end position="357"/>
    </location>
</feature>
<dbReference type="Pfam" id="PF13499">
    <property type="entry name" value="EF-hand_7"/>
    <property type="match status" value="2"/>
</dbReference>
<feature type="compositionally biased region" description="Polar residues" evidence="3">
    <location>
        <begin position="364"/>
        <end position="376"/>
    </location>
</feature>
<keyword evidence="6" id="KW-1185">Reference proteome</keyword>